<dbReference type="AlphaFoldDB" id="A0A1Y2AC69"/>
<dbReference type="Proteomes" id="UP000193920">
    <property type="component" value="Unassembled WGS sequence"/>
</dbReference>
<feature type="compositionally biased region" description="Polar residues" evidence="1">
    <location>
        <begin position="84"/>
        <end position="144"/>
    </location>
</feature>
<reference evidence="4 5" key="1">
    <citation type="submission" date="2016-08" db="EMBL/GenBank/DDBJ databases">
        <title>A Parts List for Fungal Cellulosomes Revealed by Comparative Genomics.</title>
        <authorList>
            <consortium name="DOE Joint Genome Institute"/>
            <person name="Haitjema C.H."/>
            <person name="Gilmore S.P."/>
            <person name="Henske J.K."/>
            <person name="Solomon K.V."/>
            <person name="De Groot R."/>
            <person name="Kuo A."/>
            <person name="Mondo S.J."/>
            <person name="Salamov A.A."/>
            <person name="Labutti K."/>
            <person name="Zhao Z."/>
            <person name="Chiniquy J."/>
            <person name="Barry K."/>
            <person name="Brewer H.M."/>
            <person name="Purvine S.O."/>
            <person name="Wright A.T."/>
            <person name="Boxma B."/>
            <person name="Van Alen T."/>
            <person name="Hackstein J.H."/>
            <person name="Baker S.E."/>
            <person name="Grigoriev I.V."/>
            <person name="O'Malley M.A."/>
        </authorList>
    </citation>
    <scope>NUCLEOTIDE SEQUENCE [LARGE SCALE GENOMIC DNA]</scope>
    <source>
        <strain evidence="4 5">G1</strain>
    </source>
</reference>
<feature type="signal peptide" evidence="3">
    <location>
        <begin position="1"/>
        <end position="20"/>
    </location>
</feature>
<feature type="region of interest" description="Disordered" evidence="1">
    <location>
        <begin position="84"/>
        <end position="167"/>
    </location>
</feature>
<evidence type="ECO:0000313" key="5">
    <source>
        <dbReference type="Proteomes" id="UP000193920"/>
    </source>
</evidence>
<evidence type="ECO:0000256" key="2">
    <source>
        <dbReference type="SAM" id="Phobius"/>
    </source>
</evidence>
<dbReference type="EMBL" id="MCOG01000300">
    <property type="protein sequence ID" value="ORY20128.1"/>
    <property type="molecule type" value="Genomic_DNA"/>
</dbReference>
<keyword evidence="5" id="KW-1185">Reference proteome</keyword>
<evidence type="ECO:0000256" key="3">
    <source>
        <dbReference type="SAM" id="SignalP"/>
    </source>
</evidence>
<keyword evidence="2" id="KW-0472">Membrane</keyword>
<gene>
    <name evidence="4" type="ORF">LY90DRAFT_161061</name>
</gene>
<protein>
    <submittedName>
        <fullName evidence="4">Uncharacterized protein</fullName>
    </submittedName>
</protein>
<feature type="transmembrane region" description="Helical" evidence="2">
    <location>
        <begin position="306"/>
        <end position="330"/>
    </location>
</feature>
<evidence type="ECO:0000313" key="4">
    <source>
        <dbReference type="EMBL" id="ORY20128.1"/>
    </source>
</evidence>
<organism evidence="4 5">
    <name type="scientific">Neocallimastix californiae</name>
    <dbReference type="NCBI Taxonomy" id="1754190"/>
    <lineage>
        <taxon>Eukaryota</taxon>
        <taxon>Fungi</taxon>
        <taxon>Fungi incertae sedis</taxon>
        <taxon>Chytridiomycota</taxon>
        <taxon>Chytridiomycota incertae sedis</taxon>
        <taxon>Neocallimastigomycetes</taxon>
        <taxon>Neocallimastigales</taxon>
        <taxon>Neocallimastigaceae</taxon>
        <taxon>Neocallimastix</taxon>
    </lineage>
</organism>
<comment type="caution">
    <text evidence="4">The sequence shown here is derived from an EMBL/GenBank/DDBJ whole genome shotgun (WGS) entry which is preliminary data.</text>
</comment>
<feature type="chain" id="PRO_5012621189" evidence="3">
    <location>
        <begin position="21"/>
        <end position="331"/>
    </location>
</feature>
<feature type="transmembrane region" description="Helical" evidence="2">
    <location>
        <begin position="224"/>
        <end position="245"/>
    </location>
</feature>
<keyword evidence="2" id="KW-1133">Transmembrane helix</keyword>
<keyword evidence="2" id="KW-0812">Transmembrane</keyword>
<evidence type="ECO:0000256" key="1">
    <source>
        <dbReference type="SAM" id="MobiDB-lite"/>
    </source>
</evidence>
<proteinExistence type="predicted"/>
<feature type="transmembrane region" description="Helical" evidence="2">
    <location>
        <begin position="194"/>
        <end position="217"/>
    </location>
</feature>
<sequence>MNQKAIYLLFIISLLSIGNAGIIREEGQCKDKNGNPCRKIIDNKKDFNINNRNIKKRSFFKSLFEERDKDNYWLNNDTMGDTFNQPYIDNNNSPKIPPSSGSNLPTVNTPSNVKSLPPKNTLSDVNNTPPKSIPSNNSIYNDEYSQNNSQNSAQNSAQNNSQNTSSNGNRKNFLGGLFDSLPDDYFDIFGIGDYLQIIIITMVKIIIMMTTLIEIIIIMMMTTLIEIIIIIMMTTLIEIIIIIMMTTLVEIIMLIVIAMVTIPKLQAIHLLLVVKEDPFQLKIFPCLDFINVLHSKRKPYKTLLKILRLIVLLLYMLLNIKMKIVCLIKYF</sequence>
<accession>A0A1Y2AC69</accession>
<keyword evidence="3" id="KW-0732">Signal</keyword>
<feature type="transmembrane region" description="Helical" evidence="2">
    <location>
        <begin position="251"/>
        <end position="274"/>
    </location>
</feature>
<name>A0A1Y2AC69_9FUNG</name>
<feature type="compositionally biased region" description="Low complexity" evidence="1">
    <location>
        <begin position="145"/>
        <end position="167"/>
    </location>
</feature>